<dbReference type="InterPro" id="IPR003961">
    <property type="entry name" value="FN3_dom"/>
</dbReference>
<dbReference type="InterPro" id="IPR036116">
    <property type="entry name" value="FN3_sf"/>
</dbReference>
<organism evidence="1 2">
    <name type="scientific">Ictalurus punctatus</name>
    <name type="common">Channel catfish</name>
    <name type="synonym">Silurus punctatus</name>
    <dbReference type="NCBI Taxonomy" id="7998"/>
    <lineage>
        <taxon>Eukaryota</taxon>
        <taxon>Metazoa</taxon>
        <taxon>Chordata</taxon>
        <taxon>Craniata</taxon>
        <taxon>Vertebrata</taxon>
        <taxon>Euteleostomi</taxon>
        <taxon>Actinopterygii</taxon>
        <taxon>Neopterygii</taxon>
        <taxon>Teleostei</taxon>
        <taxon>Ostariophysi</taxon>
        <taxon>Siluriformes</taxon>
        <taxon>Ictaluridae</taxon>
        <taxon>Ictalurus</taxon>
    </lineage>
</organism>
<reference evidence="2" key="2">
    <citation type="submission" date="2025-08" db="UniProtKB">
        <authorList>
            <consortium name="RefSeq"/>
        </authorList>
    </citation>
    <scope>IDENTIFICATION</scope>
    <source>
        <tissue evidence="2">Blood</tissue>
    </source>
</reference>
<gene>
    <name evidence="2" type="primary">LOC108275557</name>
</gene>
<dbReference type="CDD" id="cd00063">
    <property type="entry name" value="FN3"/>
    <property type="match status" value="3"/>
</dbReference>
<dbReference type="Pfam" id="PF09294">
    <property type="entry name" value="Interfer-bind"/>
    <property type="match status" value="1"/>
</dbReference>
<dbReference type="SMART" id="SM00060">
    <property type="entry name" value="FN3"/>
    <property type="match status" value="8"/>
</dbReference>
<reference evidence="1" key="1">
    <citation type="journal article" date="2016" name="Nat. Commun.">
        <title>The channel catfish genome sequence provides insights into the evolution of scale formation in teleosts.</title>
        <authorList>
            <person name="Liu Z."/>
            <person name="Liu S."/>
            <person name="Yao J."/>
            <person name="Bao L."/>
            <person name="Zhang J."/>
            <person name="Li Y."/>
            <person name="Jiang C."/>
            <person name="Sun L."/>
            <person name="Wang R."/>
            <person name="Zhang Y."/>
            <person name="Zhou T."/>
            <person name="Zeng Q."/>
            <person name="Fu Q."/>
            <person name="Gao S."/>
            <person name="Li N."/>
            <person name="Koren S."/>
            <person name="Jiang Y."/>
            <person name="Zimin A."/>
            <person name="Xu P."/>
            <person name="Phillippy A.M."/>
            <person name="Geng X."/>
            <person name="Song L."/>
            <person name="Sun F."/>
            <person name="Li C."/>
            <person name="Wang X."/>
            <person name="Chen A."/>
            <person name="Jin Y."/>
            <person name="Yuan Z."/>
            <person name="Yang Y."/>
            <person name="Tan S."/>
            <person name="Peatman E."/>
            <person name="Lu J."/>
            <person name="Qin Z."/>
            <person name="Dunham R."/>
            <person name="Li Z."/>
            <person name="Sonstegard T."/>
            <person name="Feng J."/>
            <person name="Danzmann R.G."/>
            <person name="Schroeder S."/>
            <person name="Scheffler B."/>
            <person name="Duke M.V."/>
            <person name="Ballard L."/>
            <person name="Kucuktas H."/>
            <person name="Kaltenboeck L."/>
            <person name="Liu H."/>
            <person name="Armbruster J."/>
            <person name="Xie Y."/>
            <person name="Kirby M.L."/>
            <person name="Tian Y."/>
            <person name="Flanagan M.E."/>
            <person name="Mu W."/>
            <person name="Waldbieser G.C."/>
        </authorList>
    </citation>
    <scope>NUCLEOTIDE SEQUENCE [LARGE SCALE GENOMIC DNA]</scope>
    <source>
        <strain evidence="1">SDA103</strain>
    </source>
</reference>
<dbReference type="Proteomes" id="UP000221080">
    <property type="component" value="Chromosome 15"/>
</dbReference>
<dbReference type="SUPFAM" id="SSF49265">
    <property type="entry name" value="Fibronectin type III"/>
    <property type="match status" value="5"/>
</dbReference>
<dbReference type="Pfam" id="PF00041">
    <property type="entry name" value="fn3"/>
    <property type="match status" value="3"/>
</dbReference>
<accession>A0A2D0SGT9</accession>
<dbReference type="OMA" id="CGHTYLM"/>
<sequence>MGLRGVMLWVFLLGIVAQNVVQGNLTVSMYTVTSKTAVLSWTKYMGSSSYRLTASLRNSPNPSAFSIFSQNIVMGTINTLSSNTNYTFKLEALDSSMTVLAQASVDGYTAPDVPTITAASSKQSQSITVEFTQVSGASSYILRTETSKGAFVSETSVPGSPGTVSGLQPYTDYTLSVMSVNSGGSSQPSPSVQAKTVLAAPLLNSSSPTNSSIVVIWAPVPNATLYSISIIRDGSYQQSRLNTSNTNVTFSNLEAGTNYCIKANAWSPQSVPGDDYTICQITRPPTPQSIVLVSTAGNGVVGLSASWAPAQGANRYLAMSSAGLNCSSASTSCTLSPLSCGQIHYISVTAFNQAGPSQSSGSQRYISFPCPPEPVHVDDIGRGNCSLSWNPVSYVDYYTAFSKRDDGIEEMCNSTGTSCNFSCHCGYSYILSVFANNQAGASPPGPLLNQTTVPCCPTNVTVSRISWESLMITWIPVRGADMYKVQAVDSSKNTVLCNDTSPECVLSDLNCNTRYNVLVCPCNEEQGCNCSCNTPTQETAPCMPERVTVSPINSSSINVTWTSTNNAANYTVNVIGSAGGRLTCQSSTTFCQVNGLLCGSSYQVTSTASTAAGLSMPSYSVYFQTAPCCPATLSVTQVNQAMSNVTWSAAQGAQSFIASLNSSRGNAACHTTQTNCLIGCITCGTNHTVSLQAISSGGNKTVCTYHGFSTSVCCPSRIRLYTRLNNTLRVSWWSSSSSSNFTAQVTGGGRAYACSPAPGQSMCDVSEVTCGDVYTVIVAPINPDGTVVPFCPSRMYSVYCSGRDIGMVLYRGKRSLD</sequence>
<dbReference type="PANTHER" id="PTHR47135">
    <property type="entry name" value="FIBRONECTIN TYPE III DOMAIN-CONTAINING PROTEIN 7"/>
    <property type="match status" value="1"/>
</dbReference>
<dbReference type="InterPro" id="IPR015373">
    <property type="entry name" value="Interferon/interleukin_rcp_dom"/>
</dbReference>
<dbReference type="AlphaFoldDB" id="A0A2D0SGT9"/>
<protein>
    <submittedName>
        <fullName evidence="2">Fibronectin type III domain-containing protein 7</fullName>
    </submittedName>
</protein>
<dbReference type="GeneID" id="108275557"/>
<dbReference type="OrthoDB" id="9927686at2759"/>
<keyword evidence="1" id="KW-1185">Reference proteome</keyword>
<evidence type="ECO:0000313" key="2">
    <source>
        <dbReference type="RefSeq" id="XP_017341938.1"/>
    </source>
</evidence>
<proteinExistence type="predicted"/>
<evidence type="ECO:0000313" key="1">
    <source>
        <dbReference type="Proteomes" id="UP000221080"/>
    </source>
</evidence>
<dbReference type="PANTHER" id="PTHR47135:SF1">
    <property type="entry name" value="FIBRONECTIN TYPE III DOMAIN-CONTAINING PROTEIN 7"/>
    <property type="match status" value="1"/>
</dbReference>
<dbReference type="KEGG" id="ipu:108275557"/>
<dbReference type="RefSeq" id="XP_017341938.1">
    <property type="nucleotide sequence ID" value="XM_017486449.3"/>
</dbReference>
<dbReference type="Gene3D" id="2.60.40.10">
    <property type="entry name" value="Immunoglobulins"/>
    <property type="match status" value="5"/>
</dbReference>
<dbReference type="PROSITE" id="PS50853">
    <property type="entry name" value="FN3"/>
    <property type="match status" value="5"/>
</dbReference>
<name>A0A2D0SGT9_ICTPU</name>
<dbReference type="InterPro" id="IPR013783">
    <property type="entry name" value="Ig-like_fold"/>
</dbReference>